<dbReference type="SUPFAM" id="SSF56059">
    <property type="entry name" value="Glutathione synthetase ATP-binding domain-like"/>
    <property type="match status" value="1"/>
</dbReference>
<accession>A0A1I4TWB3</accession>
<dbReference type="Pfam" id="PF13607">
    <property type="entry name" value="Succ_CoA_lig"/>
    <property type="match status" value="1"/>
</dbReference>
<dbReference type="PANTHER" id="PTHR43334">
    <property type="entry name" value="ACETATE--COA LIGASE [ADP-FORMING]"/>
    <property type="match status" value="1"/>
</dbReference>
<dbReference type="SUPFAM" id="SSF51735">
    <property type="entry name" value="NAD(P)-binding Rossmann-fold domains"/>
    <property type="match status" value="1"/>
</dbReference>
<dbReference type="EMBL" id="PJNW01000016">
    <property type="protein sequence ID" value="PKR87730.1"/>
    <property type="molecule type" value="Genomic_DNA"/>
</dbReference>
<dbReference type="Gene3D" id="3.30.470.20">
    <property type="entry name" value="ATP-grasp fold, B domain"/>
    <property type="match status" value="1"/>
</dbReference>
<dbReference type="GO" id="GO:0043758">
    <property type="term" value="F:acetate-CoA ligase (ADP-forming) activity"/>
    <property type="evidence" value="ECO:0007669"/>
    <property type="project" value="InterPro"/>
</dbReference>
<keyword evidence="6" id="KW-0808">Transferase</keyword>
<evidence type="ECO:0000259" key="5">
    <source>
        <dbReference type="PROSITE" id="PS51186"/>
    </source>
</evidence>
<keyword evidence="7" id="KW-1185">Reference proteome</keyword>
<evidence type="ECO:0000256" key="1">
    <source>
        <dbReference type="ARBA" id="ARBA00022532"/>
    </source>
</evidence>
<dbReference type="GO" id="GO:0016747">
    <property type="term" value="F:acyltransferase activity, transferring groups other than amino-acyl groups"/>
    <property type="evidence" value="ECO:0007669"/>
    <property type="project" value="InterPro"/>
</dbReference>
<dbReference type="Pfam" id="PF00583">
    <property type="entry name" value="Acetyltransf_1"/>
    <property type="match status" value="1"/>
</dbReference>
<gene>
    <name evidence="6" type="ORF">CXZ10_18565</name>
</gene>
<dbReference type="Pfam" id="PF13380">
    <property type="entry name" value="CoA_binding_2"/>
    <property type="match status" value="1"/>
</dbReference>
<dbReference type="OrthoDB" id="9807426at2"/>
<dbReference type="Gene3D" id="3.40.50.261">
    <property type="entry name" value="Succinyl-CoA synthetase domains"/>
    <property type="match status" value="2"/>
</dbReference>
<dbReference type="InterPro" id="IPR051538">
    <property type="entry name" value="Acyl-CoA_Synth/Transferase"/>
</dbReference>
<evidence type="ECO:0000313" key="6">
    <source>
        <dbReference type="EMBL" id="PKR87730.1"/>
    </source>
</evidence>
<keyword evidence="1" id="KW-0816">Tricarboxylic acid cycle</keyword>
<dbReference type="Gene3D" id="3.40.50.720">
    <property type="entry name" value="NAD(P)-binding Rossmann-like Domain"/>
    <property type="match status" value="1"/>
</dbReference>
<comment type="caution">
    <text evidence="6">The sequence shown here is derived from an EMBL/GenBank/DDBJ whole genome shotgun (WGS) entry which is preliminary data.</text>
</comment>
<dbReference type="Gene3D" id="3.40.630.30">
    <property type="match status" value="1"/>
</dbReference>
<dbReference type="SMART" id="SM00881">
    <property type="entry name" value="CoA_binding"/>
    <property type="match status" value="1"/>
</dbReference>
<dbReference type="Pfam" id="PF19045">
    <property type="entry name" value="Ligase_CoA_2"/>
    <property type="match status" value="1"/>
</dbReference>
<dbReference type="InterPro" id="IPR016181">
    <property type="entry name" value="Acyl_CoA_acyltransferase"/>
</dbReference>
<keyword evidence="2" id="KW-0436">Ligase</keyword>
<dbReference type="CDD" id="cd04301">
    <property type="entry name" value="NAT_SF"/>
    <property type="match status" value="1"/>
</dbReference>
<protein>
    <submittedName>
        <fullName evidence="6">GNAT family N-acetyltransferase</fullName>
    </submittedName>
</protein>
<dbReference type="InterPro" id="IPR043938">
    <property type="entry name" value="Ligase_CoA_dom"/>
</dbReference>
<dbReference type="InterPro" id="IPR013815">
    <property type="entry name" value="ATP_grasp_subdomain_1"/>
</dbReference>
<dbReference type="SUPFAM" id="SSF52210">
    <property type="entry name" value="Succinyl-CoA synthetase domains"/>
    <property type="match status" value="2"/>
</dbReference>
<dbReference type="InterPro" id="IPR016102">
    <property type="entry name" value="Succinyl-CoA_synth-like"/>
</dbReference>
<reference evidence="6 7" key="1">
    <citation type="submission" date="2017-12" db="EMBL/GenBank/DDBJ databases">
        <title>Anaerobic carbon monoxide metabolism by Pleomorphomonas carboxyditropha sp. nov., a new mesophilic hydrogenogenic carboxidotroph.</title>
        <authorList>
            <person name="Esquivel-Elizondo S."/>
            <person name="Krajmalnik-Brown R."/>
        </authorList>
    </citation>
    <scope>NUCLEOTIDE SEQUENCE [LARGE SCALE GENOMIC DNA]</scope>
    <source>
        <strain evidence="6 7">R5-392</strain>
    </source>
</reference>
<evidence type="ECO:0000256" key="2">
    <source>
        <dbReference type="ARBA" id="ARBA00022598"/>
    </source>
</evidence>
<keyword evidence="4" id="KW-0067">ATP-binding</keyword>
<feature type="domain" description="N-acetyltransferase" evidence="5">
    <location>
        <begin position="743"/>
        <end position="901"/>
    </location>
</feature>
<keyword evidence="3" id="KW-0547">Nucleotide-binding</keyword>
<dbReference type="InterPro" id="IPR003781">
    <property type="entry name" value="CoA-bd"/>
</dbReference>
<dbReference type="SUPFAM" id="SSF55729">
    <property type="entry name" value="Acyl-CoA N-acyltransferases (Nat)"/>
    <property type="match status" value="1"/>
</dbReference>
<dbReference type="Pfam" id="PF13549">
    <property type="entry name" value="ATP-grasp_5"/>
    <property type="match status" value="1"/>
</dbReference>
<evidence type="ECO:0000256" key="3">
    <source>
        <dbReference type="ARBA" id="ARBA00022741"/>
    </source>
</evidence>
<evidence type="ECO:0000256" key="4">
    <source>
        <dbReference type="ARBA" id="ARBA00022840"/>
    </source>
</evidence>
<dbReference type="RefSeq" id="WP_101290853.1">
    <property type="nucleotide sequence ID" value="NZ_FOUQ01000006.1"/>
</dbReference>
<evidence type="ECO:0000313" key="7">
    <source>
        <dbReference type="Proteomes" id="UP000233491"/>
    </source>
</evidence>
<sequence length="901" mass="95390">MSLESLDPFFRPKRVVLIGATARPNSVGSVLVRNLATYGRDRISFVNPFFTEIDGIPVHASLADLTVAADLAVVAVPPEAIIQVMEDIGSVGIRHAVVITTGLGHGPGSLLETMMAAARRHGIRVLGPNSAGLQIPPIGLNASFAQRAAVPGDLALVSQSGTLTHAALDWAAKHGIGFSGIAVLGDAVDVNFDEMLDHFALDHRTRAILLYLESIRDARAFLSAARAAARSKPVVVIKAGRHAAGARAARSHTGALAGIDAVYDCAFRRAGLLRVADLDEMFAAAETLSLVPRIQGKRIAVITNGGGAGVLAADRVVDLGGELATLADDTIVALDQVLPPGWSRGNPVDLIGNAAADRYGAATRAVLADSGVDAVVAINCPTPLAPSRLAAEAVVEAVSDYRRGRYDGKPLIAAWLGEDDGWSNTFARARIPALETPHGAVEGLMQLVRHAEAQAALTATPADVLAGFSPDRARAAAVIAAALADGRLWLKASEVVTLLAAYGIPIVPALAAADAAEARLLAAGLLAEHRSLVVKIASPDIVHKSDVGGVELELSSPEAVGMATDAVIARAKLARPGARIDGVTLHPMIVAPKAVELIAGVTDDPIFGPVMVFGRGGTAVEVINDRALALPPLDANLARDLIARTRVARQLQGYRDRRPVDVDRLAVILQRLAQLVAEHPAIGDIDLNPLIAEADRLMVVDARVTLVANSPASGGAVHHPRLSIRPYPTDWEEYIALPSGRSVFVRPVRPEDEGRYLDFFSKMTAEDMRLRFFQRVHDLGHAFVARLTQIDYSRAMAFVALDPENGEMLGGVRLHGDPGGGDGEYAVSVRSDLKGLGLGRALMMQIIRYARREHYGRIHGEVLAENGQMLRMCERLGFTLTPDPDSPEIIRVALDLRSTAD</sequence>
<dbReference type="InterPro" id="IPR036291">
    <property type="entry name" value="NAD(P)-bd_dom_sf"/>
</dbReference>
<dbReference type="PROSITE" id="PS51186">
    <property type="entry name" value="GNAT"/>
    <property type="match status" value="1"/>
</dbReference>
<dbReference type="Gene3D" id="3.30.1490.20">
    <property type="entry name" value="ATP-grasp fold, A domain"/>
    <property type="match status" value="1"/>
</dbReference>
<dbReference type="Proteomes" id="UP000233491">
    <property type="component" value="Unassembled WGS sequence"/>
</dbReference>
<name>A0A1I4TWB3_9HYPH</name>
<dbReference type="GO" id="GO:0006099">
    <property type="term" value="P:tricarboxylic acid cycle"/>
    <property type="evidence" value="ECO:0007669"/>
    <property type="project" value="UniProtKB-KW"/>
</dbReference>
<dbReference type="PANTHER" id="PTHR43334:SF1">
    <property type="entry name" value="3-HYDROXYPROPIONATE--COA LIGASE [ADP-FORMING]"/>
    <property type="match status" value="1"/>
</dbReference>
<dbReference type="GO" id="GO:0005524">
    <property type="term" value="F:ATP binding"/>
    <property type="evidence" value="ECO:0007669"/>
    <property type="project" value="UniProtKB-KW"/>
</dbReference>
<organism evidence="6 7">
    <name type="scientific">Pleomorphomonas diazotrophica</name>
    <dbReference type="NCBI Taxonomy" id="1166257"/>
    <lineage>
        <taxon>Bacteria</taxon>
        <taxon>Pseudomonadati</taxon>
        <taxon>Pseudomonadota</taxon>
        <taxon>Alphaproteobacteria</taxon>
        <taxon>Hyphomicrobiales</taxon>
        <taxon>Pleomorphomonadaceae</taxon>
        <taxon>Pleomorphomonas</taxon>
    </lineage>
</organism>
<dbReference type="InterPro" id="IPR000182">
    <property type="entry name" value="GNAT_dom"/>
</dbReference>
<dbReference type="InterPro" id="IPR032875">
    <property type="entry name" value="Succ_CoA_lig_flav_dom"/>
</dbReference>
<dbReference type="AlphaFoldDB" id="A0A1I4TWB3"/>
<proteinExistence type="predicted"/>